<sequence>MSAIALQIIEANHAEGVFWALDGVLFQAAEECQAAMSGIRPEPHDSEADRHYFVDVLDEDDSPLREIAISQATAEHLAGRTVGQQRKAAKNRERARKARLAPKPTKGRVSLLSIGADEYDIADDELFVGISVPRVEAADLRLGSTVVLHRGGDAL</sequence>
<dbReference type="EMBL" id="SHLA01000001">
    <property type="protein sequence ID" value="RZU61759.1"/>
    <property type="molecule type" value="Genomic_DNA"/>
</dbReference>
<dbReference type="OrthoDB" id="5163357at2"/>
<comment type="caution">
    <text evidence="1">The sequence shown here is derived from an EMBL/GenBank/DDBJ whole genome shotgun (WGS) entry which is preliminary data.</text>
</comment>
<keyword evidence="2" id="KW-1185">Reference proteome</keyword>
<name>A0A4Q8ADX8_9MICC</name>
<protein>
    <submittedName>
        <fullName evidence="1">Uncharacterized protein</fullName>
    </submittedName>
</protein>
<gene>
    <name evidence="1" type="ORF">EV380_1337</name>
</gene>
<dbReference type="Proteomes" id="UP000292685">
    <property type="component" value="Unassembled WGS sequence"/>
</dbReference>
<dbReference type="AlphaFoldDB" id="A0A4Q8ADX8"/>
<reference evidence="1 2" key="1">
    <citation type="submission" date="2019-02" db="EMBL/GenBank/DDBJ databases">
        <title>Sequencing the genomes of 1000 actinobacteria strains.</title>
        <authorList>
            <person name="Klenk H.-P."/>
        </authorList>
    </citation>
    <scope>NUCLEOTIDE SEQUENCE [LARGE SCALE GENOMIC DNA]</scope>
    <source>
        <strain evidence="1 2">DSM 17364</strain>
    </source>
</reference>
<accession>A0A4Q8ADX8</accession>
<dbReference type="RefSeq" id="WP_130450200.1">
    <property type="nucleotide sequence ID" value="NZ_SHLA01000001.1"/>
</dbReference>
<evidence type="ECO:0000313" key="1">
    <source>
        <dbReference type="EMBL" id="RZU61759.1"/>
    </source>
</evidence>
<evidence type="ECO:0000313" key="2">
    <source>
        <dbReference type="Proteomes" id="UP000292685"/>
    </source>
</evidence>
<proteinExistence type="predicted"/>
<organism evidence="1 2">
    <name type="scientific">Zhihengliuella halotolerans</name>
    <dbReference type="NCBI Taxonomy" id="370736"/>
    <lineage>
        <taxon>Bacteria</taxon>
        <taxon>Bacillati</taxon>
        <taxon>Actinomycetota</taxon>
        <taxon>Actinomycetes</taxon>
        <taxon>Micrococcales</taxon>
        <taxon>Micrococcaceae</taxon>
        <taxon>Zhihengliuella</taxon>
    </lineage>
</organism>